<evidence type="ECO:0000256" key="6">
    <source>
        <dbReference type="SAM" id="Phobius"/>
    </source>
</evidence>
<feature type="transmembrane region" description="Helical" evidence="6">
    <location>
        <begin position="12"/>
        <end position="39"/>
    </location>
</feature>
<evidence type="ECO:0000259" key="7">
    <source>
        <dbReference type="Pfam" id="PF01490"/>
    </source>
</evidence>
<gene>
    <name evidence="8" type="ORF">CYMTET_44448</name>
</gene>
<evidence type="ECO:0000256" key="1">
    <source>
        <dbReference type="ARBA" id="ARBA00004141"/>
    </source>
</evidence>
<dbReference type="InterPro" id="IPR013057">
    <property type="entry name" value="AA_transpt_TM"/>
</dbReference>
<dbReference type="Proteomes" id="UP001190700">
    <property type="component" value="Unassembled WGS sequence"/>
</dbReference>
<name>A0AAE0C1F7_9CHLO</name>
<keyword evidence="9" id="KW-1185">Reference proteome</keyword>
<dbReference type="PANTHER" id="PTHR22950">
    <property type="entry name" value="AMINO ACID TRANSPORTER"/>
    <property type="match status" value="1"/>
</dbReference>
<keyword evidence="5 6" id="KW-0472">Membrane</keyword>
<keyword evidence="4 6" id="KW-1133">Transmembrane helix</keyword>
<dbReference type="GO" id="GO:0015179">
    <property type="term" value="F:L-amino acid transmembrane transporter activity"/>
    <property type="evidence" value="ECO:0007669"/>
    <property type="project" value="TreeGrafter"/>
</dbReference>
<evidence type="ECO:0000313" key="8">
    <source>
        <dbReference type="EMBL" id="KAK3246004.1"/>
    </source>
</evidence>
<reference evidence="8 9" key="1">
    <citation type="journal article" date="2015" name="Genome Biol. Evol.">
        <title>Comparative Genomics of a Bacterivorous Green Alga Reveals Evolutionary Causalities and Consequences of Phago-Mixotrophic Mode of Nutrition.</title>
        <authorList>
            <person name="Burns J.A."/>
            <person name="Paasch A."/>
            <person name="Narechania A."/>
            <person name="Kim E."/>
        </authorList>
    </citation>
    <scope>NUCLEOTIDE SEQUENCE [LARGE SCALE GENOMIC DNA]</scope>
    <source>
        <strain evidence="8 9">PLY_AMNH</strain>
    </source>
</reference>
<feature type="transmembrane region" description="Helical" evidence="6">
    <location>
        <begin position="45"/>
        <end position="64"/>
    </location>
</feature>
<accession>A0AAE0C1F7</accession>
<dbReference type="EMBL" id="LGRX02030194">
    <property type="protein sequence ID" value="KAK3246004.1"/>
    <property type="molecule type" value="Genomic_DNA"/>
</dbReference>
<comment type="caution">
    <text evidence="8">The sequence shown here is derived from an EMBL/GenBank/DDBJ whole genome shotgun (WGS) entry which is preliminary data.</text>
</comment>
<keyword evidence="3" id="KW-0029">Amino-acid transport</keyword>
<proteinExistence type="predicted"/>
<keyword evidence="3" id="KW-0813">Transport</keyword>
<dbReference type="GO" id="GO:0016020">
    <property type="term" value="C:membrane"/>
    <property type="evidence" value="ECO:0007669"/>
    <property type="project" value="UniProtKB-SubCell"/>
</dbReference>
<comment type="subcellular location">
    <subcellularLocation>
        <location evidence="1">Membrane</location>
        <topology evidence="1">Multi-pass membrane protein</topology>
    </subcellularLocation>
</comment>
<dbReference type="AlphaFoldDB" id="A0AAE0C1F7"/>
<sequence>MTAKPTGGASAYACISSLMNAAIGAGVLSVPCAFSYLGIVLGPTIMLIVVCMEVSSLCILVRTAEQFTVSSYQELVLVRFGSRSADALSASLIVYIVGSCIAYLIILGDTLHPLINELVNDSDSWMYSRQTVITLITAFAVTPLSLLRTLNALTAASTSAVICLLFSTVAIAISAKDAVHDLGKGHLTEGVKMMKLDHQFIEALPILLFAFQCHIQVVQVFLELEACPSLLPWRRNDSQRWPVAQGSPGQSLLKTGGDAISRASSAENMLQPLVGEPGITLQALGAALQPFVRGPGVTRQALGAALHPFLRGPGVTRQALGAALQPFVRGPGVTRQALGAALHPPL</sequence>
<evidence type="ECO:0000256" key="3">
    <source>
        <dbReference type="ARBA" id="ARBA00022970"/>
    </source>
</evidence>
<evidence type="ECO:0000256" key="5">
    <source>
        <dbReference type="ARBA" id="ARBA00023136"/>
    </source>
</evidence>
<evidence type="ECO:0000256" key="4">
    <source>
        <dbReference type="ARBA" id="ARBA00022989"/>
    </source>
</evidence>
<organism evidence="8 9">
    <name type="scientific">Cymbomonas tetramitiformis</name>
    <dbReference type="NCBI Taxonomy" id="36881"/>
    <lineage>
        <taxon>Eukaryota</taxon>
        <taxon>Viridiplantae</taxon>
        <taxon>Chlorophyta</taxon>
        <taxon>Pyramimonadophyceae</taxon>
        <taxon>Pyramimonadales</taxon>
        <taxon>Pyramimonadaceae</taxon>
        <taxon>Cymbomonas</taxon>
    </lineage>
</organism>
<protein>
    <recommendedName>
        <fullName evidence="7">Amino acid transporter transmembrane domain-containing protein</fullName>
    </recommendedName>
</protein>
<keyword evidence="2 6" id="KW-0812">Transmembrane</keyword>
<feature type="transmembrane region" description="Helical" evidence="6">
    <location>
        <begin position="85"/>
        <end position="106"/>
    </location>
</feature>
<dbReference type="PANTHER" id="PTHR22950:SF652">
    <property type="entry name" value="TRANSMEMBRANE AMINO ACID TRANSPORTER FAMILY PROTEIN"/>
    <property type="match status" value="1"/>
</dbReference>
<feature type="transmembrane region" description="Helical" evidence="6">
    <location>
        <begin position="126"/>
        <end position="146"/>
    </location>
</feature>
<evidence type="ECO:0000313" key="9">
    <source>
        <dbReference type="Proteomes" id="UP001190700"/>
    </source>
</evidence>
<feature type="domain" description="Amino acid transporter transmembrane" evidence="7">
    <location>
        <begin position="9"/>
        <end position="225"/>
    </location>
</feature>
<feature type="transmembrane region" description="Helical" evidence="6">
    <location>
        <begin position="153"/>
        <end position="173"/>
    </location>
</feature>
<dbReference type="Pfam" id="PF01490">
    <property type="entry name" value="Aa_trans"/>
    <property type="match status" value="1"/>
</dbReference>
<evidence type="ECO:0000256" key="2">
    <source>
        <dbReference type="ARBA" id="ARBA00022692"/>
    </source>
</evidence>